<dbReference type="Pfam" id="PF07980">
    <property type="entry name" value="SusD_RagB"/>
    <property type="match status" value="1"/>
</dbReference>
<protein>
    <submittedName>
        <fullName evidence="8">SusD family protein</fullName>
    </submittedName>
</protein>
<keyword evidence="9" id="KW-1185">Reference proteome</keyword>
<dbReference type="EMBL" id="FOXQ01000012">
    <property type="protein sequence ID" value="SFQ43261.1"/>
    <property type="molecule type" value="Genomic_DNA"/>
</dbReference>
<comment type="subcellular location">
    <subcellularLocation>
        <location evidence="1">Cell outer membrane</location>
    </subcellularLocation>
</comment>
<evidence type="ECO:0000259" key="6">
    <source>
        <dbReference type="Pfam" id="PF07980"/>
    </source>
</evidence>
<reference evidence="8 9" key="1">
    <citation type="submission" date="2016-10" db="EMBL/GenBank/DDBJ databases">
        <authorList>
            <person name="de Groot N.N."/>
        </authorList>
    </citation>
    <scope>NUCLEOTIDE SEQUENCE [LARGE SCALE GENOMIC DNA]</scope>
    <source>
        <strain evidence="8 9">DSM 28286</strain>
    </source>
</reference>
<dbReference type="SUPFAM" id="SSF48452">
    <property type="entry name" value="TPR-like"/>
    <property type="match status" value="1"/>
</dbReference>
<organism evidence="8 9">
    <name type="scientific">Parafilimonas terrae</name>
    <dbReference type="NCBI Taxonomy" id="1465490"/>
    <lineage>
        <taxon>Bacteria</taxon>
        <taxon>Pseudomonadati</taxon>
        <taxon>Bacteroidota</taxon>
        <taxon>Chitinophagia</taxon>
        <taxon>Chitinophagales</taxon>
        <taxon>Chitinophagaceae</taxon>
        <taxon>Parafilimonas</taxon>
    </lineage>
</organism>
<dbReference type="GO" id="GO:0009279">
    <property type="term" value="C:cell outer membrane"/>
    <property type="evidence" value="ECO:0007669"/>
    <property type="project" value="UniProtKB-SubCell"/>
</dbReference>
<evidence type="ECO:0000313" key="9">
    <source>
        <dbReference type="Proteomes" id="UP000199031"/>
    </source>
</evidence>
<feature type="domain" description="RagB/SusD" evidence="6">
    <location>
        <begin position="355"/>
        <end position="432"/>
    </location>
</feature>
<evidence type="ECO:0000256" key="5">
    <source>
        <dbReference type="ARBA" id="ARBA00023237"/>
    </source>
</evidence>
<sequence>MNEMKTYRYILAALFFISCFACNKKLDVLPQNNVTSIEDGDDVKALLYGSYSSLQGASGFGERYIFIADLLANTDMVDYVGSFSIYKDILNKNQTRESSIATGIWTNSYLLIEDMNIVLDKLDLVDEDERDAVAAEAKFMRGVAYFELVNYFAQPYSAGSTGSNAGVPLVLEPTYIYDESKNKPSRASVEDVYQQVIKDLTDAADGLPETADNARATTYAAKAFLSRVYLNMGDYAKAATMANEVITSGYFTLTSTYNQAFNNPSNSPEDIFGIQNTAQSNAGTSNNGLSTFYRYAYDANGNGAGGRGEAQVDANYFNYFDDPNDFRAGFVSDGYSITGNGGIYTLKWLTFYRVIPVIRLAEMYLTRGEANLRKGGAPIGGVAPLKDINIVRERSGAEDLAGVNGQDFVDERFRELAFEGDRLWTLKRLKSDVGDYSYDDPKLVLPIPQREIDANSNLTQNEGY</sequence>
<dbReference type="STRING" id="1465490.SAMN05444277_11217"/>
<dbReference type="PROSITE" id="PS51257">
    <property type="entry name" value="PROKAR_LIPOPROTEIN"/>
    <property type="match status" value="1"/>
</dbReference>
<dbReference type="Proteomes" id="UP000199031">
    <property type="component" value="Unassembled WGS sequence"/>
</dbReference>
<dbReference type="Pfam" id="PF14322">
    <property type="entry name" value="SusD-like_3"/>
    <property type="match status" value="1"/>
</dbReference>
<gene>
    <name evidence="8" type="ORF">SAMN05444277_11217</name>
</gene>
<evidence type="ECO:0000256" key="1">
    <source>
        <dbReference type="ARBA" id="ARBA00004442"/>
    </source>
</evidence>
<dbReference type="AlphaFoldDB" id="A0A1I5YGA8"/>
<evidence type="ECO:0000256" key="2">
    <source>
        <dbReference type="ARBA" id="ARBA00006275"/>
    </source>
</evidence>
<comment type="similarity">
    <text evidence="2">Belongs to the SusD family.</text>
</comment>
<keyword evidence="3" id="KW-0732">Signal</keyword>
<dbReference type="Gene3D" id="1.25.40.390">
    <property type="match status" value="1"/>
</dbReference>
<evidence type="ECO:0000259" key="7">
    <source>
        <dbReference type="Pfam" id="PF14322"/>
    </source>
</evidence>
<dbReference type="OrthoDB" id="1080118at2"/>
<dbReference type="InterPro" id="IPR033985">
    <property type="entry name" value="SusD-like_N"/>
</dbReference>
<evidence type="ECO:0000256" key="3">
    <source>
        <dbReference type="ARBA" id="ARBA00022729"/>
    </source>
</evidence>
<accession>A0A1I5YGA8</accession>
<dbReference type="InterPro" id="IPR011990">
    <property type="entry name" value="TPR-like_helical_dom_sf"/>
</dbReference>
<dbReference type="InterPro" id="IPR012944">
    <property type="entry name" value="SusD_RagB_dom"/>
</dbReference>
<evidence type="ECO:0000313" key="8">
    <source>
        <dbReference type="EMBL" id="SFQ43261.1"/>
    </source>
</evidence>
<name>A0A1I5YGA8_9BACT</name>
<keyword evidence="4" id="KW-0472">Membrane</keyword>
<keyword evidence="5" id="KW-0998">Cell outer membrane</keyword>
<feature type="domain" description="SusD-like N-terminal" evidence="7">
    <location>
        <begin position="94"/>
        <end position="230"/>
    </location>
</feature>
<proteinExistence type="inferred from homology"/>
<evidence type="ECO:0000256" key="4">
    <source>
        <dbReference type="ARBA" id="ARBA00023136"/>
    </source>
</evidence>
<dbReference type="CDD" id="cd08977">
    <property type="entry name" value="SusD"/>
    <property type="match status" value="1"/>
</dbReference>